<dbReference type="InterPro" id="IPR003010">
    <property type="entry name" value="C-N_Hydrolase"/>
</dbReference>
<protein>
    <recommendedName>
        <fullName evidence="5">CN hydrolase domain-containing protein</fullName>
    </recommendedName>
</protein>
<feature type="transmembrane region" description="Helical" evidence="3">
    <location>
        <begin position="550"/>
        <end position="569"/>
    </location>
</feature>
<evidence type="ECO:0000313" key="7">
    <source>
        <dbReference type="Proteomes" id="UP001153620"/>
    </source>
</evidence>
<keyword evidence="3" id="KW-0812">Transmembrane</keyword>
<dbReference type="Pfam" id="PF19018">
    <property type="entry name" value="Vanin_C"/>
    <property type="match status" value="1"/>
</dbReference>
<keyword evidence="3" id="KW-1133">Transmembrane helix</keyword>
<sequence>MLKIIILKCLIFSANILGSVTDDNISENSYNGTENFYTAAVLEFNSPGNKFSSAELTVDANLKEYIKWIYNVKEYNVDILVFPEATLNYHGLLGDDLKKFAIPLPQEISDNEYEYNCDYSSNAILNELSDAVGNVSIYVSVNIVEIEECNESTSNTNNFSLYNTNIVFDRSGCIVSRYRKFNLFIEPSMSVPEEADLPTFETDFGVTFGHFICFDILFKFPAYDLVLSNISHFIYPSMWYSEVPFLTSIQLQQNYAYRNNIVLLSSGANFPSNSKTGSGIFIGKYGPADSIISYRNETKIIVAKIPKDLNDDSIALNNPKIQPYTPIEMDRLKTWSFIPKNIYPLQENFHVKNGEIECDFALNFTNLSLDYDENVGYVYKLAVNNGKRNLANIVNTGEMYCSIIPCLNDDIKTCGNKFKDSRNLVPSTIFHSISITMTVSNINKDDCLIMPTSLDFSIHPLNVASFQFIEVNKNEFKLEASKDIDEILTFGIYGRNFSMDEKIMHKSESNELLHIVESNESENKKINENLEIVKLQNYIENDDKNIGWKLTIYAGLMVVLCIIAAILVYRRLQHPYEHPLIVMRRKSEMNTS</sequence>
<dbReference type="Proteomes" id="UP001153620">
    <property type="component" value="Chromosome 2"/>
</dbReference>
<reference evidence="6" key="2">
    <citation type="submission" date="2022-10" db="EMBL/GenBank/DDBJ databases">
        <authorList>
            <consortium name="ENA_rothamsted_submissions"/>
            <consortium name="culmorum"/>
            <person name="King R."/>
        </authorList>
    </citation>
    <scope>NUCLEOTIDE SEQUENCE</scope>
</reference>
<gene>
    <name evidence="6" type="ORF">CHIRRI_LOCUS7210</name>
</gene>
<dbReference type="Pfam" id="PF00795">
    <property type="entry name" value="CN_hydrolase"/>
    <property type="match status" value="1"/>
</dbReference>
<keyword evidence="7" id="KW-1185">Reference proteome</keyword>
<feature type="chain" id="PRO_5040221082" description="CN hydrolase domain-containing protein" evidence="4">
    <location>
        <begin position="22"/>
        <end position="592"/>
    </location>
</feature>
<dbReference type="AlphaFoldDB" id="A0A9N9WPY4"/>
<dbReference type="PROSITE" id="PS50263">
    <property type="entry name" value="CN_HYDROLASE"/>
    <property type="match status" value="1"/>
</dbReference>
<evidence type="ECO:0000313" key="6">
    <source>
        <dbReference type="EMBL" id="CAG9804319.1"/>
    </source>
</evidence>
<keyword evidence="4" id="KW-0732">Signal</keyword>
<keyword evidence="2" id="KW-0378">Hydrolase</keyword>
<evidence type="ECO:0000256" key="2">
    <source>
        <dbReference type="ARBA" id="ARBA00022801"/>
    </source>
</evidence>
<dbReference type="PANTHER" id="PTHR10609">
    <property type="entry name" value="BIOTINIDASE-RELATED"/>
    <property type="match status" value="1"/>
</dbReference>
<evidence type="ECO:0000256" key="1">
    <source>
        <dbReference type="ARBA" id="ARBA00008225"/>
    </source>
</evidence>
<keyword evidence="3" id="KW-0472">Membrane</keyword>
<dbReference type="InterPro" id="IPR036526">
    <property type="entry name" value="C-N_Hydrolase_sf"/>
</dbReference>
<dbReference type="GO" id="GO:0016787">
    <property type="term" value="F:hydrolase activity"/>
    <property type="evidence" value="ECO:0007669"/>
    <property type="project" value="UniProtKB-KW"/>
</dbReference>
<comment type="similarity">
    <text evidence="1">Belongs to the carbon-nitrogen hydrolase superfamily. BTD/VNN family.</text>
</comment>
<dbReference type="OrthoDB" id="10250282at2759"/>
<dbReference type="PANTHER" id="PTHR10609:SF14">
    <property type="entry name" value="BIOTINIDASE"/>
    <property type="match status" value="1"/>
</dbReference>
<accession>A0A9N9WPY4</accession>
<dbReference type="InterPro" id="IPR043957">
    <property type="entry name" value="Vanin_C"/>
</dbReference>
<dbReference type="SUPFAM" id="SSF56317">
    <property type="entry name" value="Carbon-nitrogen hydrolase"/>
    <property type="match status" value="1"/>
</dbReference>
<proteinExistence type="inferred from homology"/>
<evidence type="ECO:0000259" key="5">
    <source>
        <dbReference type="PROSITE" id="PS50263"/>
    </source>
</evidence>
<evidence type="ECO:0000256" key="4">
    <source>
        <dbReference type="SAM" id="SignalP"/>
    </source>
</evidence>
<feature type="signal peptide" evidence="4">
    <location>
        <begin position="1"/>
        <end position="21"/>
    </location>
</feature>
<feature type="domain" description="CN hydrolase" evidence="5">
    <location>
        <begin position="37"/>
        <end position="307"/>
    </location>
</feature>
<dbReference type="Gene3D" id="3.60.110.10">
    <property type="entry name" value="Carbon-nitrogen hydrolase"/>
    <property type="match status" value="1"/>
</dbReference>
<dbReference type="EMBL" id="OU895878">
    <property type="protein sequence ID" value="CAG9804319.1"/>
    <property type="molecule type" value="Genomic_DNA"/>
</dbReference>
<reference evidence="6" key="1">
    <citation type="submission" date="2022-01" db="EMBL/GenBank/DDBJ databases">
        <authorList>
            <person name="King R."/>
        </authorList>
    </citation>
    <scope>NUCLEOTIDE SEQUENCE</scope>
</reference>
<organism evidence="6 7">
    <name type="scientific">Chironomus riparius</name>
    <dbReference type="NCBI Taxonomy" id="315576"/>
    <lineage>
        <taxon>Eukaryota</taxon>
        <taxon>Metazoa</taxon>
        <taxon>Ecdysozoa</taxon>
        <taxon>Arthropoda</taxon>
        <taxon>Hexapoda</taxon>
        <taxon>Insecta</taxon>
        <taxon>Pterygota</taxon>
        <taxon>Neoptera</taxon>
        <taxon>Endopterygota</taxon>
        <taxon>Diptera</taxon>
        <taxon>Nematocera</taxon>
        <taxon>Chironomoidea</taxon>
        <taxon>Chironomidae</taxon>
        <taxon>Chironominae</taxon>
        <taxon>Chironomus</taxon>
    </lineage>
</organism>
<evidence type="ECO:0000256" key="3">
    <source>
        <dbReference type="SAM" id="Phobius"/>
    </source>
</evidence>
<name>A0A9N9WPY4_9DIPT</name>
<dbReference type="InterPro" id="IPR040154">
    <property type="entry name" value="Biotinidase/VNN"/>
</dbReference>